<name>A0A6N2MA43_SALVM</name>
<dbReference type="AlphaFoldDB" id="A0A6N2MA43"/>
<proteinExistence type="predicted"/>
<protein>
    <submittedName>
        <fullName evidence="1">Uncharacterized protein</fullName>
    </submittedName>
</protein>
<sequence>MAAPMGQHLLYHKYPIQVV</sequence>
<gene>
    <name evidence="1" type="ORF">SVIM_LOCUS337761</name>
</gene>
<accession>A0A6N2MA43</accession>
<organism evidence="1">
    <name type="scientific">Salix viminalis</name>
    <name type="common">Common osier</name>
    <name type="synonym">Basket willow</name>
    <dbReference type="NCBI Taxonomy" id="40686"/>
    <lineage>
        <taxon>Eukaryota</taxon>
        <taxon>Viridiplantae</taxon>
        <taxon>Streptophyta</taxon>
        <taxon>Embryophyta</taxon>
        <taxon>Tracheophyta</taxon>
        <taxon>Spermatophyta</taxon>
        <taxon>Magnoliopsida</taxon>
        <taxon>eudicotyledons</taxon>
        <taxon>Gunneridae</taxon>
        <taxon>Pentapetalae</taxon>
        <taxon>rosids</taxon>
        <taxon>fabids</taxon>
        <taxon>Malpighiales</taxon>
        <taxon>Salicaceae</taxon>
        <taxon>Saliceae</taxon>
        <taxon>Salix</taxon>
    </lineage>
</organism>
<evidence type="ECO:0000313" key="1">
    <source>
        <dbReference type="EMBL" id="VFU50604.1"/>
    </source>
</evidence>
<reference evidence="1" key="1">
    <citation type="submission" date="2019-03" db="EMBL/GenBank/DDBJ databases">
        <authorList>
            <person name="Mank J."/>
            <person name="Almeida P."/>
        </authorList>
    </citation>
    <scope>NUCLEOTIDE SEQUENCE</scope>
    <source>
        <strain evidence="1">78183</strain>
    </source>
</reference>
<dbReference type="EMBL" id="CAADRP010001730">
    <property type="protein sequence ID" value="VFU50604.1"/>
    <property type="molecule type" value="Genomic_DNA"/>
</dbReference>